<dbReference type="GO" id="GO:0006772">
    <property type="term" value="P:thiamine metabolic process"/>
    <property type="evidence" value="ECO:0007669"/>
    <property type="project" value="InterPro"/>
</dbReference>
<organism evidence="9 10">
    <name type="scientific">Syncephalastrum racemosum</name>
    <name type="common">Filamentous fungus</name>
    <dbReference type="NCBI Taxonomy" id="13706"/>
    <lineage>
        <taxon>Eukaryota</taxon>
        <taxon>Fungi</taxon>
        <taxon>Fungi incertae sedis</taxon>
        <taxon>Mucoromycota</taxon>
        <taxon>Mucoromycotina</taxon>
        <taxon>Mucoromycetes</taxon>
        <taxon>Mucorales</taxon>
        <taxon>Syncephalastraceae</taxon>
        <taxon>Syncephalastrum</taxon>
    </lineage>
</organism>
<keyword evidence="3 7" id="KW-0808">Transferase</keyword>
<evidence type="ECO:0000256" key="3">
    <source>
        <dbReference type="ARBA" id="ARBA00022679"/>
    </source>
</evidence>
<accession>A0A1X2HJX1</accession>
<dbReference type="Gene3D" id="3.40.50.10240">
    <property type="entry name" value="Thiamin pyrophosphokinase, catalytic domain"/>
    <property type="match status" value="1"/>
</dbReference>
<dbReference type="InterPro" id="IPR016966">
    <property type="entry name" value="Thiamin_pyrophosphokinase_euk"/>
</dbReference>
<dbReference type="Pfam" id="PF04263">
    <property type="entry name" value="TPK_catalytic"/>
    <property type="match status" value="1"/>
</dbReference>
<dbReference type="UniPathway" id="UPA00060">
    <property type="reaction ID" value="UER00597"/>
</dbReference>
<dbReference type="GO" id="GO:0004788">
    <property type="term" value="F:thiamine diphosphokinase activity"/>
    <property type="evidence" value="ECO:0007669"/>
    <property type="project" value="UniProtKB-UniRule"/>
</dbReference>
<dbReference type="InterPro" id="IPR006282">
    <property type="entry name" value="Thi_PPkinase"/>
</dbReference>
<dbReference type="EC" id="2.7.6.2" evidence="7"/>
<proteinExistence type="inferred from homology"/>
<dbReference type="InterPro" id="IPR036759">
    <property type="entry name" value="TPK_catalytic_sf"/>
</dbReference>
<gene>
    <name evidence="9" type="ORF">BCR43DRAFT_489182</name>
</gene>
<keyword evidence="6 7" id="KW-0067">ATP-binding</keyword>
<dbReference type="GO" id="GO:0030975">
    <property type="term" value="F:thiamine binding"/>
    <property type="evidence" value="ECO:0007669"/>
    <property type="project" value="UniProtKB-UniRule"/>
</dbReference>
<name>A0A1X2HJX1_SYNRA</name>
<dbReference type="NCBIfam" id="TIGR01378">
    <property type="entry name" value="thi_PPkinase"/>
    <property type="match status" value="1"/>
</dbReference>
<protein>
    <recommendedName>
        <fullName evidence="7">Thiamine pyrophosphokinase</fullName>
        <ecNumber evidence="7">2.7.6.2</ecNumber>
    </recommendedName>
</protein>
<dbReference type="Proteomes" id="UP000242180">
    <property type="component" value="Unassembled WGS sequence"/>
</dbReference>
<dbReference type="AlphaFoldDB" id="A0A1X2HJX1"/>
<dbReference type="InterPro" id="IPR036371">
    <property type="entry name" value="TPK_B1-bd_sf"/>
</dbReference>
<comment type="similarity">
    <text evidence="2 7">Belongs to the thiamine pyrophosphokinase family.</text>
</comment>
<evidence type="ECO:0000256" key="2">
    <source>
        <dbReference type="ARBA" id="ARBA00006785"/>
    </source>
</evidence>
<dbReference type="InParanoid" id="A0A1X2HJX1"/>
<dbReference type="InterPro" id="IPR007371">
    <property type="entry name" value="TPK_catalytic"/>
</dbReference>
<dbReference type="SUPFAM" id="SSF63862">
    <property type="entry name" value="Thiamin pyrophosphokinase, substrate-binding domain"/>
    <property type="match status" value="1"/>
</dbReference>
<comment type="pathway">
    <text evidence="1 7">Cofactor biosynthesis; thiamine diphosphate biosynthesis; thiamine diphosphate from thiamine: step 1/1.</text>
</comment>
<comment type="caution">
    <text evidence="9">The sequence shown here is derived from an EMBL/GenBank/DDBJ whole genome shotgun (WGS) entry which is preliminary data.</text>
</comment>
<dbReference type="Pfam" id="PF04265">
    <property type="entry name" value="TPK_B1_binding"/>
    <property type="match status" value="1"/>
</dbReference>
<dbReference type="CDD" id="cd07995">
    <property type="entry name" value="TPK"/>
    <property type="match status" value="1"/>
</dbReference>
<feature type="domain" description="Thiamin pyrophosphokinase thiamin-binding" evidence="8">
    <location>
        <begin position="178"/>
        <end position="243"/>
    </location>
</feature>
<keyword evidence="10" id="KW-1185">Reference proteome</keyword>
<dbReference type="STRING" id="13706.A0A1X2HJX1"/>
<evidence type="ECO:0000256" key="6">
    <source>
        <dbReference type="ARBA" id="ARBA00022840"/>
    </source>
</evidence>
<dbReference type="SUPFAM" id="SSF63999">
    <property type="entry name" value="Thiamin pyrophosphokinase, catalytic domain"/>
    <property type="match status" value="1"/>
</dbReference>
<evidence type="ECO:0000256" key="1">
    <source>
        <dbReference type="ARBA" id="ARBA00005078"/>
    </source>
</evidence>
<comment type="catalytic activity">
    <reaction evidence="7">
        <text>thiamine + ATP = thiamine diphosphate + AMP + H(+)</text>
        <dbReference type="Rhea" id="RHEA:11576"/>
        <dbReference type="ChEBI" id="CHEBI:15378"/>
        <dbReference type="ChEBI" id="CHEBI:18385"/>
        <dbReference type="ChEBI" id="CHEBI:30616"/>
        <dbReference type="ChEBI" id="CHEBI:58937"/>
        <dbReference type="ChEBI" id="CHEBI:456215"/>
    </reaction>
</comment>
<sequence length="254" mass="29229">MNGFKIISHWCPSNILAREYKAKKFCLIILNQPIVQKETFQRLWANAAFRFCADGGSNRLYDAFKHDQHKLDLYVPDQIAGDLDSIRDEVREFYEDKNVIITKDADQYKMDFTKCIDRLKLKEEELGQTFDIVAFPSLGGRFDQTMQNINMLYMMKDQIERRMVLVSDENLTILLDKGSHHIHCQPEYEGPTCGYIPVGAPATVTTRGLRWDLEKHLCEFGGLVSSSNALDGDLVEIETDSPIVWTIEIKNNEL</sequence>
<dbReference type="GO" id="GO:0005524">
    <property type="term" value="F:ATP binding"/>
    <property type="evidence" value="ECO:0007669"/>
    <property type="project" value="UniProtKB-UniRule"/>
</dbReference>
<dbReference type="PANTHER" id="PTHR13622">
    <property type="entry name" value="THIAMIN PYROPHOSPHOKINASE"/>
    <property type="match status" value="1"/>
</dbReference>
<dbReference type="GO" id="GO:0009229">
    <property type="term" value="P:thiamine diphosphate biosynthetic process"/>
    <property type="evidence" value="ECO:0007669"/>
    <property type="project" value="UniProtKB-UniRule"/>
</dbReference>
<dbReference type="FunFam" id="3.40.50.10240:FF:000006">
    <property type="entry name" value="Thiamin pyrophosphokinase 1"/>
    <property type="match status" value="1"/>
</dbReference>
<evidence type="ECO:0000256" key="7">
    <source>
        <dbReference type="PIRNR" id="PIRNR031057"/>
    </source>
</evidence>
<dbReference type="SMART" id="SM00983">
    <property type="entry name" value="TPK_B1_binding"/>
    <property type="match status" value="1"/>
</dbReference>
<evidence type="ECO:0000313" key="9">
    <source>
        <dbReference type="EMBL" id="ORY99371.1"/>
    </source>
</evidence>
<reference evidence="9 10" key="1">
    <citation type="submission" date="2016-07" db="EMBL/GenBank/DDBJ databases">
        <title>Pervasive Adenine N6-methylation of Active Genes in Fungi.</title>
        <authorList>
            <consortium name="DOE Joint Genome Institute"/>
            <person name="Mondo S.J."/>
            <person name="Dannebaum R.O."/>
            <person name="Kuo R.C."/>
            <person name="Labutti K."/>
            <person name="Haridas S."/>
            <person name="Kuo A."/>
            <person name="Salamov A."/>
            <person name="Ahrendt S.R."/>
            <person name="Lipzen A."/>
            <person name="Sullivan W."/>
            <person name="Andreopoulos W.B."/>
            <person name="Clum A."/>
            <person name="Lindquist E."/>
            <person name="Daum C."/>
            <person name="Ramamoorthy G.K."/>
            <person name="Gryganskyi A."/>
            <person name="Culley D."/>
            <person name="Magnuson J.K."/>
            <person name="James T.Y."/>
            <person name="O'Malley M.A."/>
            <person name="Stajich J.E."/>
            <person name="Spatafora J.W."/>
            <person name="Visel A."/>
            <person name="Grigoriev I.V."/>
        </authorList>
    </citation>
    <scope>NUCLEOTIDE SEQUENCE [LARGE SCALE GENOMIC DNA]</scope>
    <source>
        <strain evidence="9 10">NRRL 2496</strain>
    </source>
</reference>
<dbReference type="Gene3D" id="2.60.120.320">
    <property type="entry name" value="Thiamin pyrophosphokinase, thiamin-binding domain"/>
    <property type="match status" value="1"/>
</dbReference>
<dbReference type="GO" id="GO:0016301">
    <property type="term" value="F:kinase activity"/>
    <property type="evidence" value="ECO:0007669"/>
    <property type="project" value="UniProtKB-UniRule"/>
</dbReference>
<dbReference type="OMA" id="HHLYMMT"/>
<dbReference type="OrthoDB" id="25149at2759"/>
<dbReference type="PANTHER" id="PTHR13622:SF8">
    <property type="entry name" value="THIAMIN PYROPHOSPHOKINASE 1"/>
    <property type="match status" value="1"/>
</dbReference>
<keyword evidence="5 7" id="KW-0418">Kinase</keyword>
<dbReference type="FunFam" id="2.60.120.320:FF:000001">
    <property type="entry name" value="Thiamine pyrophosphokinase"/>
    <property type="match status" value="1"/>
</dbReference>
<dbReference type="InterPro" id="IPR007373">
    <property type="entry name" value="Thiamin_PyroPKinase_B1-bd"/>
</dbReference>
<evidence type="ECO:0000256" key="4">
    <source>
        <dbReference type="ARBA" id="ARBA00022741"/>
    </source>
</evidence>
<evidence type="ECO:0000259" key="8">
    <source>
        <dbReference type="SMART" id="SM00983"/>
    </source>
</evidence>
<dbReference type="EMBL" id="MCGN01000003">
    <property type="protein sequence ID" value="ORY99371.1"/>
    <property type="molecule type" value="Genomic_DNA"/>
</dbReference>
<evidence type="ECO:0000313" key="10">
    <source>
        <dbReference type="Proteomes" id="UP000242180"/>
    </source>
</evidence>
<dbReference type="PIRSF" id="PIRSF031057">
    <property type="entry name" value="Thiamin_pyrophosphokinase"/>
    <property type="match status" value="1"/>
</dbReference>
<evidence type="ECO:0000256" key="5">
    <source>
        <dbReference type="ARBA" id="ARBA00022777"/>
    </source>
</evidence>
<keyword evidence="4 7" id="KW-0547">Nucleotide-binding</keyword>